<dbReference type="Pfam" id="PF03816">
    <property type="entry name" value="LytR_cpsA_psr"/>
    <property type="match status" value="1"/>
</dbReference>
<dbReference type="Gene3D" id="3.40.630.190">
    <property type="entry name" value="LCP protein"/>
    <property type="match status" value="1"/>
</dbReference>
<feature type="domain" description="Cell envelope-related transcriptional attenuator" evidence="4">
    <location>
        <begin position="192"/>
        <end position="344"/>
    </location>
</feature>
<feature type="transmembrane region" description="Helical" evidence="3">
    <location>
        <begin position="117"/>
        <end position="138"/>
    </location>
</feature>
<feature type="compositionally biased region" description="Basic residues" evidence="2">
    <location>
        <begin position="94"/>
        <end position="107"/>
    </location>
</feature>
<keyword evidence="3" id="KW-1133">Transmembrane helix</keyword>
<reference evidence="5 6" key="2">
    <citation type="submission" date="2023-10" db="EMBL/GenBank/DDBJ databases">
        <authorList>
            <person name="Han X.F."/>
        </authorList>
    </citation>
    <scope>NUCLEOTIDE SEQUENCE [LARGE SCALE GENOMIC DNA]</scope>
    <source>
        <strain evidence="5 6">KCTC 39840</strain>
    </source>
</reference>
<feature type="region of interest" description="Disordered" evidence="2">
    <location>
        <begin position="1"/>
        <end position="107"/>
    </location>
</feature>
<dbReference type="PANTHER" id="PTHR33392:SF6">
    <property type="entry name" value="POLYISOPRENYL-TEICHOIC ACID--PEPTIDOGLYCAN TEICHOIC ACID TRANSFERASE TAGU"/>
    <property type="match status" value="1"/>
</dbReference>
<evidence type="ECO:0000256" key="2">
    <source>
        <dbReference type="SAM" id="MobiDB-lite"/>
    </source>
</evidence>
<evidence type="ECO:0000313" key="5">
    <source>
        <dbReference type="EMBL" id="MDW5594983.1"/>
    </source>
</evidence>
<dbReference type="InterPro" id="IPR004474">
    <property type="entry name" value="LytR_CpsA_psr"/>
</dbReference>
<dbReference type="InterPro" id="IPR050922">
    <property type="entry name" value="LytR/CpsA/Psr_CW_biosynth"/>
</dbReference>
<reference evidence="6" key="1">
    <citation type="submission" date="2023-07" db="EMBL/GenBank/DDBJ databases">
        <title>Conexibacter stalactiti sp. nov., isolated from stalactites in a lava cave and emended description of the genus Conexibacter.</title>
        <authorList>
            <person name="Lee S.D."/>
        </authorList>
    </citation>
    <scope>NUCLEOTIDE SEQUENCE [LARGE SCALE GENOMIC DNA]</scope>
    <source>
        <strain evidence="6">KCTC 39840</strain>
    </source>
</reference>
<feature type="compositionally biased region" description="Low complexity" evidence="2">
    <location>
        <begin position="36"/>
        <end position="47"/>
    </location>
</feature>
<dbReference type="PANTHER" id="PTHR33392">
    <property type="entry name" value="POLYISOPRENYL-TEICHOIC ACID--PEPTIDOGLYCAN TEICHOIC ACID TRANSFERASE TAGU"/>
    <property type="match status" value="1"/>
</dbReference>
<name>A0ABU4HNU1_9ACTN</name>
<dbReference type="EMBL" id="JAWSTH010000025">
    <property type="protein sequence ID" value="MDW5594983.1"/>
    <property type="molecule type" value="Genomic_DNA"/>
</dbReference>
<organism evidence="5 6">
    <name type="scientific">Conexibacter stalactiti</name>
    <dbReference type="NCBI Taxonomy" id="1940611"/>
    <lineage>
        <taxon>Bacteria</taxon>
        <taxon>Bacillati</taxon>
        <taxon>Actinomycetota</taxon>
        <taxon>Thermoleophilia</taxon>
        <taxon>Solirubrobacterales</taxon>
        <taxon>Conexibacteraceae</taxon>
        <taxon>Conexibacter</taxon>
    </lineage>
</organism>
<comment type="caution">
    <text evidence="5">The sequence shown here is derived from an EMBL/GenBank/DDBJ whole genome shotgun (WGS) entry which is preliminary data.</text>
</comment>
<proteinExistence type="inferred from homology"/>
<feature type="compositionally biased region" description="Basic and acidic residues" evidence="2">
    <location>
        <begin position="1"/>
        <end position="13"/>
    </location>
</feature>
<gene>
    <name evidence="5" type="ORF">R7226_11580</name>
</gene>
<evidence type="ECO:0000256" key="1">
    <source>
        <dbReference type="ARBA" id="ARBA00006068"/>
    </source>
</evidence>
<protein>
    <submittedName>
        <fullName evidence="5">LCP family protein</fullName>
    </submittedName>
</protein>
<feature type="compositionally biased region" description="Basic and acidic residues" evidence="2">
    <location>
        <begin position="21"/>
        <end position="35"/>
    </location>
</feature>
<dbReference type="NCBIfam" id="TIGR00350">
    <property type="entry name" value="lytR_cpsA_psr"/>
    <property type="match status" value="1"/>
</dbReference>
<comment type="similarity">
    <text evidence="1">Belongs to the LytR/CpsA/Psr (LCP) family.</text>
</comment>
<keyword evidence="3" id="KW-0812">Transmembrane</keyword>
<keyword evidence="6" id="KW-1185">Reference proteome</keyword>
<evidence type="ECO:0000259" key="4">
    <source>
        <dbReference type="Pfam" id="PF03816"/>
    </source>
</evidence>
<dbReference type="Proteomes" id="UP001284601">
    <property type="component" value="Unassembled WGS sequence"/>
</dbReference>
<keyword evidence="3" id="KW-0472">Membrane</keyword>
<dbReference type="RefSeq" id="WP_318597316.1">
    <property type="nucleotide sequence ID" value="NZ_JAWSTH010000025.1"/>
</dbReference>
<accession>A0ABU4HNU1</accession>
<evidence type="ECO:0000256" key="3">
    <source>
        <dbReference type="SAM" id="Phobius"/>
    </source>
</evidence>
<sequence>MAEHGDDPPERGDQPSYRVYRAGDDDSARRGERPAGRPAAGDGAADPRPGDEPAYTRYRTKPRGLRERLRGEPAGLGEPDAGGYDGGGGDGGGRRLRLPGRGGRGRRPRRAITVGRVIKWLALAVGAWLALSLVLFLVSAQIQKGKVSDEAKAALTDAGYPLTSANNVLILGSDQRPEGTKEPGASTSGPSRSDTILLWRVGGGTSARLSIPRDTVVDIPGHGRQKINAAYAFGGAALSIDTIEQYLGIPINHLIEVDFENFPKLIDALGGIDVKTGRVCSEISGGISNGGWTLNLRRGVNHLNGEDALTLARTRRNSCNPSEDDLTRARRQQDILSGIKDKVTSPGTFFRLPWVSWAAPKAMRTDMGGPTLLGFFGAAAIGGTPPVEVLRPSSFETLPDGGSGLVVDDAEKQRAVQSFMDG</sequence>
<feature type="region of interest" description="Disordered" evidence="2">
    <location>
        <begin position="173"/>
        <end position="193"/>
    </location>
</feature>
<evidence type="ECO:0000313" key="6">
    <source>
        <dbReference type="Proteomes" id="UP001284601"/>
    </source>
</evidence>